<feature type="transmembrane region" description="Helical" evidence="6">
    <location>
        <begin position="148"/>
        <end position="169"/>
    </location>
</feature>
<keyword evidence="7" id="KW-1003">Cell membrane</keyword>
<dbReference type="InterPro" id="IPR011864">
    <property type="entry name" value="Phosphate_PstC"/>
</dbReference>
<reference evidence="9 10" key="1">
    <citation type="submission" date="2016-06" db="EMBL/GenBank/DDBJ databases">
        <title>Domibacillus iocasae genome sequencing.</title>
        <authorList>
            <person name="Verma A."/>
            <person name="Pal Y."/>
            <person name="Ojha A.K."/>
            <person name="Krishnamurthi S."/>
        </authorList>
    </citation>
    <scope>NUCLEOTIDE SEQUENCE [LARGE SCALE GENOMIC DNA]</scope>
    <source>
        <strain evidence="9 10">DSM 29979</strain>
    </source>
</reference>
<comment type="similarity">
    <text evidence="7">Belongs to the binding-protein-dependent transport system permease family. CysTW subfamily.</text>
</comment>
<feature type="domain" description="ABC transmembrane type-1" evidence="8">
    <location>
        <begin position="105"/>
        <end position="317"/>
    </location>
</feature>
<evidence type="ECO:0000256" key="7">
    <source>
        <dbReference type="RuleBase" id="RU363054"/>
    </source>
</evidence>
<evidence type="ECO:0000256" key="3">
    <source>
        <dbReference type="ARBA" id="ARBA00022692"/>
    </source>
</evidence>
<keyword evidence="3 6" id="KW-0812">Transmembrane</keyword>
<protein>
    <recommendedName>
        <fullName evidence="7">Phosphate transport system permease protein</fullName>
    </recommendedName>
</protein>
<keyword evidence="10" id="KW-1185">Reference proteome</keyword>
<evidence type="ECO:0000256" key="4">
    <source>
        <dbReference type="ARBA" id="ARBA00022989"/>
    </source>
</evidence>
<dbReference type="GO" id="GO:0005886">
    <property type="term" value="C:plasma membrane"/>
    <property type="evidence" value="ECO:0007669"/>
    <property type="project" value="UniProtKB-SubCell"/>
</dbReference>
<feature type="transmembrane region" description="Helical" evidence="6">
    <location>
        <begin position="181"/>
        <end position="199"/>
    </location>
</feature>
<feature type="transmembrane region" description="Helical" evidence="6">
    <location>
        <begin position="229"/>
        <end position="250"/>
    </location>
</feature>
<dbReference type="GO" id="GO:0005315">
    <property type="term" value="F:phosphate transmembrane transporter activity"/>
    <property type="evidence" value="ECO:0007669"/>
    <property type="project" value="InterPro"/>
</dbReference>
<keyword evidence="5 6" id="KW-0472">Membrane</keyword>
<evidence type="ECO:0000256" key="5">
    <source>
        <dbReference type="ARBA" id="ARBA00023136"/>
    </source>
</evidence>
<dbReference type="GO" id="GO:0006817">
    <property type="term" value="P:phosphate ion transport"/>
    <property type="evidence" value="ECO:0007669"/>
    <property type="project" value="UniProtKB-KW"/>
</dbReference>
<name>A0A1E7DMP8_9BACI</name>
<dbReference type="PANTHER" id="PTHR42727">
    <property type="entry name" value="PHOSPHATE TRANSPORT SYSTEM PERMEASE PROTEIN"/>
    <property type="match status" value="1"/>
</dbReference>
<comment type="subcellular location">
    <subcellularLocation>
        <location evidence="6">Cell membrane</location>
        <topology evidence="6">Multi-pass membrane protein</topology>
    </subcellularLocation>
    <subcellularLocation>
        <location evidence="1">Membrane</location>
        <topology evidence="1">Multi-pass membrane protein</topology>
    </subcellularLocation>
</comment>
<dbReference type="CDD" id="cd06261">
    <property type="entry name" value="TM_PBP2"/>
    <property type="match status" value="1"/>
</dbReference>
<dbReference type="InterPro" id="IPR035906">
    <property type="entry name" value="MetI-like_sf"/>
</dbReference>
<dbReference type="PROSITE" id="PS50928">
    <property type="entry name" value="ABC_TM1"/>
    <property type="match status" value="1"/>
</dbReference>
<dbReference type="Pfam" id="PF00528">
    <property type="entry name" value="BPD_transp_1"/>
    <property type="match status" value="1"/>
</dbReference>
<dbReference type="EMBL" id="MAMP01000022">
    <property type="protein sequence ID" value="OES44360.1"/>
    <property type="molecule type" value="Genomic_DNA"/>
</dbReference>
<evidence type="ECO:0000256" key="1">
    <source>
        <dbReference type="ARBA" id="ARBA00004141"/>
    </source>
</evidence>
<keyword evidence="2 6" id="KW-0813">Transport</keyword>
<comment type="caution">
    <text evidence="9">The sequence shown here is derived from an EMBL/GenBank/DDBJ whole genome shotgun (WGS) entry which is preliminary data.</text>
</comment>
<dbReference type="NCBIfam" id="TIGR02138">
    <property type="entry name" value="phosphate_pstC"/>
    <property type="match status" value="1"/>
</dbReference>
<dbReference type="InterPro" id="IPR000515">
    <property type="entry name" value="MetI-like"/>
</dbReference>
<keyword evidence="4 6" id="KW-1133">Transmembrane helix</keyword>
<dbReference type="Proteomes" id="UP000095658">
    <property type="component" value="Unassembled WGS sequence"/>
</dbReference>
<dbReference type="PANTHER" id="PTHR42727:SF1">
    <property type="entry name" value="PHOSPHATE TRANSPORT SYSTEM PERMEASE"/>
    <property type="match status" value="1"/>
</dbReference>
<gene>
    <name evidence="9" type="ORF">BA724_08735</name>
</gene>
<dbReference type="STRING" id="1714016.BA724_08735"/>
<evidence type="ECO:0000313" key="10">
    <source>
        <dbReference type="Proteomes" id="UP000095658"/>
    </source>
</evidence>
<evidence type="ECO:0000256" key="2">
    <source>
        <dbReference type="ARBA" id="ARBA00022448"/>
    </source>
</evidence>
<feature type="transmembrane region" description="Helical" evidence="6">
    <location>
        <begin position="295"/>
        <end position="317"/>
    </location>
</feature>
<evidence type="ECO:0000313" key="9">
    <source>
        <dbReference type="EMBL" id="OES44360.1"/>
    </source>
</evidence>
<organism evidence="9 10">
    <name type="scientific">Domibacillus iocasae</name>
    <dbReference type="NCBI Taxonomy" id="1714016"/>
    <lineage>
        <taxon>Bacteria</taxon>
        <taxon>Bacillati</taxon>
        <taxon>Bacillota</taxon>
        <taxon>Bacilli</taxon>
        <taxon>Bacillales</taxon>
        <taxon>Bacillaceae</taxon>
        <taxon>Domibacillus</taxon>
    </lineage>
</organism>
<feature type="transmembrane region" description="Helical" evidence="6">
    <location>
        <begin position="47"/>
        <end position="69"/>
    </location>
</feature>
<feature type="transmembrane region" description="Helical" evidence="6">
    <location>
        <begin position="101"/>
        <end position="128"/>
    </location>
</feature>
<dbReference type="Gene3D" id="1.10.3720.10">
    <property type="entry name" value="MetI-like"/>
    <property type="match status" value="1"/>
</dbReference>
<evidence type="ECO:0000259" key="8">
    <source>
        <dbReference type="PROSITE" id="PS50928"/>
    </source>
</evidence>
<accession>A0A1E7DMP8</accession>
<proteinExistence type="inferred from homology"/>
<keyword evidence="7" id="KW-0592">Phosphate transport</keyword>
<evidence type="ECO:0000256" key="6">
    <source>
        <dbReference type="RuleBase" id="RU363032"/>
    </source>
</evidence>
<dbReference type="AlphaFoldDB" id="A0A1E7DMP8"/>
<sequence length="328" mass="35397">MPSIGVRGLKGARGLKTTNKDLSPVQQLLEKKYNGGFLNRSEKVIPAVLFIMAAVSVLTTLGIVLTLIFETITFFRDVSIVEFFTSTEWYPFSNTDPVYGIWPLVLGTLKITLIASVFAIPIGLAVALYLSEYAGTRTRKIMKPILEVLAGVPTIVYGFFALTFVTPVLREIFPSLELFNAISPGIVVGIMIIPTIVSLSEDALSSVPEPVRHGALAMGSTKWETASKVIFPAALSGILASIVLGVSRAIGETMIVSIAAGSTPSAALDLTSSLQTMTSYIVQVTTGDAGFGTTIYYSIYAVGFTLFVFTLAMNMLAQFISKRFREEY</sequence>
<comment type="function">
    <text evidence="7">Part of the binding-protein-dependent transport system for phosphate; probably responsible for the translocation of the substrate across the membrane.</text>
</comment>
<dbReference type="SUPFAM" id="SSF161098">
    <property type="entry name" value="MetI-like"/>
    <property type="match status" value="1"/>
</dbReference>